<feature type="compositionally biased region" description="Low complexity" evidence="1">
    <location>
        <begin position="243"/>
        <end position="256"/>
    </location>
</feature>
<reference evidence="2" key="1">
    <citation type="submission" date="2021-03" db="EMBL/GenBank/DDBJ databases">
        <authorList>
            <person name="Alouane T."/>
            <person name="Langin T."/>
            <person name="Bonhomme L."/>
        </authorList>
    </citation>
    <scope>NUCLEOTIDE SEQUENCE</scope>
    <source>
        <strain evidence="2">MDC_Fg202</strain>
    </source>
</reference>
<feature type="compositionally biased region" description="Polar residues" evidence="1">
    <location>
        <begin position="190"/>
        <end position="201"/>
    </location>
</feature>
<feature type="non-terminal residue" evidence="2">
    <location>
        <position position="1"/>
    </location>
</feature>
<dbReference type="EMBL" id="CAJPIJ010000179">
    <property type="protein sequence ID" value="CAG2003926.1"/>
    <property type="molecule type" value="Genomic_DNA"/>
</dbReference>
<evidence type="ECO:0000256" key="1">
    <source>
        <dbReference type="SAM" id="MobiDB-lite"/>
    </source>
</evidence>
<feature type="compositionally biased region" description="Polar residues" evidence="1">
    <location>
        <begin position="230"/>
        <end position="242"/>
    </location>
</feature>
<dbReference type="Proteomes" id="UP000746612">
    <property type="component" value="Unassembled WGS sequence"/>
</dbReference>
<accession>A0A9N8WYD3</accession>
<feature type="compositionally biased region" description="Polar residues" evidence="1">
    <location>
        <begin position="167"/>
        <end position="180"/>
    </location>
</feature>
<evidence type="ECO:0000313" key="3">
    <source>
        <dbReference type="Proteomes" id="UP000746612"/>
    </source>
</evidence>
<sequence length="379" mass="41829">TFPLPRGMTCSNPSIATRLRSAAADWNKHLESIKDPNDIIRQEQARIRGVSEKRIKDYFSNNLQDDDNESNNDGIAHLLESLLSDGQKMKELETEHEVTPAKKQELQDKVAKSVARGIIEDLIDILGLLTIQNLVSAELSPPEGPTSETKDFVRGTNLRAPDEIDASSATGGITTRSRTYSARDNRVRQRTTPSANPSMTEGDNALKRKRQVGDCGEQDIKQKRKKARVSTRQTPSIAGQNNSDSVSSSAPPSIRPGDLHQHSNETSVPCGRKGMKLQLKDIRLDVSRRSARVMLQRHPFRADLWVCLVFLPPSHASMSLDTMASQSLMPTFVQLVNRRRTANNPEGSAALVTVPPTVDVNTVLRRSRGEEGEAVKKSG</sequence>
<protein>
    <submittedName>
        <fullName evidence="2">Uncharacterized protein</fullName>
    </submittedName>
</protein>
<comment type="caution">
    <text evidence="2">The sequence shown here is derived from an EMBL/GenBank/DDBJ whole genome shotgun (WGS) entry which is preliminary data.</text>
</comment>
<organism evidence="2 3">
    <name type="scientific">Gibberella zeae</name>
    <name type="common">Wheat head blight fungus</name>
    <name type="synonym">Fusarium graminearum</name>
    <dbReference type="NCBI Taxonomy" id="5518"/>
    <lineage>
        <taxon>Eukaryota</taxon>
        <taxon>Fungi</taxon>
        <taxon>Dikarya</taxon>
        <taxon>Ascomycota</taxon>
        <taxon>Pezizomycotina</taxon>
        <taxon>Sordariomycetes</taxon>
        <taxon>Hypocreomycetidae</taxon>
        <taxon>Hypocreales</taxon>
        <taxon>Nectriaceae</taxon>
        <taxon>Fusarium</taxon>
    </lineage>
</organism>
<feature type="region of interest" description="Disordered" evidence="1">
    <location>
        <begin position="138"/>
        <end position="271"/>
    </location>
</feature>
<gene>
    <name evidence="2" type="ORF">MDCFG202_LOCUS495244</name>
</gene>
<proteinExistence type="predicted"/>
<dbReference type="AlphaFoldDB" id="A0A9N8WYD3"/>
<evidence type="ECO:0000313" key="2">
    <source>
        <dbReference type="EMBL" id="CAG2003926.1"/>
    </source>
</evidence>
<name>A0A9N8WYD3_GIBZA</name>